<keyword evidence="4" id="KW-1185">Reference proteome</keyword>
<evidence type="ECO:0000256" key="2">
    <source>
        <dbReference type="SAM" id="SignalP"/>
    </source>
</evidence>
<dbReference type="RefSeq" id="WP_342300870.1">
    <property type="nucleotide sequence ID" value="NZ_JBCEVZ010000073.1"/>
</dbReference>
<keyword evidence="2" id="KW-0732">Signal</keyword>
<keyword evidence="1" id="KW-0175">Coiled coil</keyword>
<feature type="signal peptide" evidence="2">
    <location>
        <begin position="1"/>
        <end position="27"/>
    </location>
</feature>
<proteinExistence type="predicted"/>
<gene>
    <name evidence="3" type="ORF">AAFH49_19675</name>
</gene>
<evidence type="ECO:0000256" key="1">
    <source>
        <dbReference type="SAM" id="Coils"/>
    </source>
</evidence>
<dbReference type="EMBL" id="JBCEVZ010000073">
    <property type="protein sequence ID" value="MEL5996444.1"/>
    <property type="molecule type" value="Genomic_DNA"/>
</dbReference>
<name>A0ABU9M088_9BACT</name>
<feature type="chain" id="PRO_5045177289" evidence="2">
    <location>
        <begin position="28"/>
        <end position="95"/>
    </location>
</feature>
<protein>
    <submittedName>
        <fullName evidence="3">Uncharacterized protein</fullName>
    </submittedName>
</protein>
<comment type="caution">
    <text evidence="3">The sequence shown here is derived from an EMBL/GenBank/DDBJ whole genome shotgun (WGS) entry which is preliminary data.</text>
</comment>
<feature type="coiled-coil region" evidence="1">
    <location>
        <begin position="33"/>
        <end position="74"/>
    </location>
</feature>
<organism evidence="3 4">
    <name type="scientific">Hymenobacter segetis</name>
    <dbReference type="NCBI Taxonomy" id="2025509"/>
    <lineage>
        <taxon>Bacteria</taxon>
        <taxon>Pseudomonadati</taxon>
        <taxon>Bacteroidota</taxon>
        <taxon>Cytophagia</taxon>
        <taxon>Cytophagales</taxon>
        <taxon>Hymenobacteraceae</taxon>
        <taxon>Hymenobacter</taxon>
    </lineage>
</organism>
<evidence type="ECO:0000313" key="4">
    <source>
        <dbReference type="Proteomes" id="UP001479606"/>
    </source>
</evidence>
<accession>A0ABU9M088</accession>
<dbReference type="Proteomes" id="UP001479606">
    <property type="component" value="Unassembled WGS sequence"/>
</dbReference>
<reference evidence="3 4" key="1">
    <citation type="journal article" date="2018" name="Arch. Microbiol.">
        <title>Hymenobacter segetis sp. nov., isolated from soil.</title>
        <authorList>
            <person name="Ten L.N."/>
            <person name="Lim S.J."/>
            <person name="Kim B.O."/>
            <person name="Kang I.K."/>
            <person name="Jung H.Y."/>
        </authorList>
    </citation>
    <scope>NUCLEOTIDE SEQUENCE [LARGE SCALE GENOMIC DNA]</scope>
    <source>
        <strain evidence="3 4">S7-3-11</strain>
    </source>
</reference>
<evidence type="ECO:0000313" key="3">
    <source>
        <dbReference type="EMBL" id="MEL5996444.1"/>
    </source>
</evidence>
<sequence length="95" mass="10508">MKLPLTFAPARRAVLLAGLALALPACQADQQRLARLEAVQQQQAQELARLRRQLAEKEEEVAELETCVGDLESAVYDDGDSTAYDDDERPALKQL</sequence>